<accession>A0ABW0F6Q1</accession>
<evidence type="ECO:0000313" key="2">
    <source>
        <dbReference type="Proteomes" id="UP001595976"/>
    </source>
</evidence>
<dbReference type="RefSeq" id="WP_158446721.1">
    <property type="nucleotide sequence ID" value="NZ_JAOAOS010000009.1"/>
</dbReference>
<comment type="caution">
    <text evidence="1">The sequence shown here is derived from an EMBL/GenBank/DDBJ whole genome shotgun (WGS) entry which is preliminary data.</text>
</comment>
<protein>
    <submittedName>
        <fullName evidence="1">Uncharacterized protein</fullName>
    </submittedName>
</protein>
<sequence>MRQSDAESGERNGSMLAVRRMTRTSSLPNPLFPEFSSPCAPRFLQFGALSRGFSRDCNRYSAGSGHFHVDQQIIGLSSGAPRKSEFAIASDKVERPRVRPGERAALHALLPR</sequence>
<organism evidence="1 2">
    <name type="scientific">Bosea minatitlanensis</name>
    <dbReference type="NCBI Taxonomy" id="128782"/>
    <lineage>
        <taxon>Bacteria</taxon>
        <taxon>Pseudomonadati</taxon>
        <taxon>Pseudomonadota</taxon>
        <taxon>Alphaproteobacteria</taxon>
        <taxon>Hyphomicrobiales</taxon>
        <taxon>Boseaceae</taxon>
        <taxon>Bosea</taxon>
    </lineage>
</organism>
<reference evidence="2" key="1">
    <citation type="journal article" date="2019" name="Int. J. Syst. Evol. Microbiol.">
        <title>The Global Catalogue of Microorganisms (GCM) 10K type strain sequencing project: providing services to taxonomists for standard genome sequencing and annotation.</title>
        <authorList>
            <consortium name="The Broad Institute Genomics Platform"/>
            <consortium name="The Broad Institute Genome Sequencing Center for Infectious Disease"/>
            <person name="Wu L."/>
            <person name="Ma J."/>
        </authorList>
    </citation>
    <scope>NUCLEOTIDE SEQUENCE [LARGE SCALE GENOMIC DNA]</scope>
    <source>
        <strain evidence="2">CGMCC 1.15643</strain>
    </source>
</reference>
<evidence type="ECO:0000313" key="1">
    <source>
        <dbReference type="EMBL" id="MFC5294334.1"/>
    </source>
</evidence>
<proteinExistence type="predicted"/>
<dbReference type="EMBL" id="JBHSLI010000006">
    <property type="protein sequence ID" value="MFC5294334.1"/>
    <property type="molecule type" value="Genomic_DNA"/>
</dbReference>
<gene>
    <name evidence="1" type="ORF">ACFPK2_15205</name>
</gene>
<keyword evidence="2" id="KW-1185">Reference proteome</keyword>
<name>A0ABW0F6Q1_9HYPH</name>
<dbReference type="Proteomes" id="UP001595976">
    <property type="component" value="Unassembled WGS sequence"/>
</dbReference>